<feature type="domain" description="CobQ/CobB/MinD/ParA nucleotide binding" evidence="1">
    <location>
        <begin position="9"/>
        <end position="119"/>
    </location>
</feature>
<dbReference type="InterPro" id="IPR027417">
    <property type="entry name" value="P-loop_NTPase"/>
</dbReference>
<dbReference type="EMBL" id="CP038266">
    <property type="protein sequence ID" value="QBR87471.1"/>
    <property type="molecule type" value="Genomic_DNA"/>
</dbReference>
<dbReference type="PANTHER" id="PTHR13696:SF52">
    <property type="entry name" value="PARA FAMILY PROTEIN CT_582"/>
    <property type="match status" value="1"/>
</dbReference>
<protein>
    <submittedName>
        <fullName evidence="2">ParA family protein</fullName>
    </submittedName>
</protein>
<organism evidence="2 3">
    <name type="scientific">Microbacterium wangchenii</name>
    <dbReference type="NCBI Taxonomy" id="2541726"/>
    <lineage>
        <taxon>Bacteria</taxon>
        <taxon>Bacillati</taxon>
        <taxon>Actinomycetota</taxon>
        <taxon>Actinomycetes</taxon>
        <taxon>Micrococcales</taxon>
        <taxon>Microbacteriaceae</taxon>
        <taxon>Microbacterium</taxon>
    </lineage>
</organism>
<evidence type="ECO:0000313" key="3">
    <source>
        <dbReference type="Proteomes" id="UP000295748"/>
    </source>
</evidence>
<dbReference type="InterPro" id="IPR002586">
    <property type="entry name" value="CobQ/CobB/MinD/ParA_Nub-bd_dom"/>
</dbReference>
<evidence type="ECO:0000313" key="2">
    <source>
        <dbReference type="EMBL" id="QBR87471.1"/>
    </source>
</evidence>
<dbReference type="Gene3D" id="3.40.50.300">
    <property type="entry name" value="P-loop containing nucleotide triphosphate hydrolases"/>
    <property type="match status" value="1"/>
</dbReference>
<dbReference type="RefSeq" id="WP_135062870.1">
    <property type="nucleotide sequence ID" value="NZ_CP038266.1"/>
</dbReference>
<reference evidence="2 3" key="1">
    <citation type="submission" date="2019-03" db="EMBL/GenBank/DDBJ databases">
        <authorList>
            <person name="Dong K."/>
        </authorList>
    </citation>
    <scope>NUCLEOTIDE SEQUENCE [LARGE SCALE GENOMIC DNA]</scope>
    <source>
        <strain evidence="3">dk512</strain>
    </source>
</reference>
<dbReference type="SUPFAM" id="SSF52540">
    <property type="entry name" value="P-loop containing nucleoside triphosphate hydrolases"/>
    <property type="match status" value="1"/>
</dbReference>
<dbReference type="InterPro" id="IPR050678">
    <property type="entry name" value="DNA_Partitioning_ATPase"/>
</dbReference>
<name>A0ABX5SQL1_9MICO</name>
<dbReference type="Pfam" id="PF01656">
    <property type="entry name" value="CbiA"/>
    <property type="match status" value="1"/>
</dbReference>
<dbReference type="PANTHER" id="PTHR13696">
    <property type="entry name" value="P-LOOP CONTAINING NUCLEOSIDE TRIPHOSPHATE HYDROLASE"/>
    <property type="match status" value="1"/>
</dbReference>
<dbReference type="CDD" id="cd02042">
    <property type="entry name" value="ParAB_family"/>
    <property type="match status" value="1"/>
</dbReference>
<accession>A0ABX5SQL1</accession>
<keyword evidence="3" id="KW-1185">Reference proteome</keyword>
<dbReference type="Proteomes" id="UP000295748">
    <property type="component" value="Chromosome"/>
</dbReference>
<dbReference type="PIRSF" id="PIRSF009320">
    <property type="entry name" value="Nuc_binding_HP_1000"/>
    <property type="match status" value="1"/>
</dbReference>
<proteinExistence type="predicted"/>
<sequence length="223" mass="24138">MVANTPGVVAIANQKGGVGKTTVAMQLAASLSRRLRILLVDVDPQPSAAWWAENAGVALPFSYAAIPAYEDVVRLRGLGARYDIVIADTPGSLEDTRTLETVLGLADFVIVPLPPEPLAVGPTVRTIDRLIRPRGVPYAVLMNRIDPRVPHQVPDLERLIDERLESPRFAAYFRQYLLHAHASLSGEVITAIPDTRRTAKAISDVTAVAYELVGRLASTRMAG</sequence>
<evidence type="ECO:0000259" key="1">
    <source>
        <dbReference type="Pfam" id="PF01656"/>
    </source>
</evidence>
<gene>
    <name evidence="2" type="ORF">E4K62_01405</name>
</gene>